<reference evidence="3" key="1">
    <citation type="submission" date="2016-01" db="EMBL/GenBank/DDBJ databases">
        <authorList>
            <person name="Mitreva M."/>
            <person name="Pepin K.H."/>
            <person name="Mihindukulasuriya K.A."/>
            <person name="Fulton R."/>
            <person name="Fronick C."/>
            <person name="O'Laughlin M."/>
            <person name="Miner T."/>
            <person name="Herter B."/>
            <person name="Rosa B.A."/>
            <person name="Cordes M."/>
            <person name="Tomlinson C."/>
            <person name="Wollam A."/>
            <person name="Palsikar V.B."/>
            <person name="Mardis E.R."/>
            <person name="Wilson R.K."/>
        </authorList>
    </citation>
    <scope>NUCLEOTIDE SEQUENCE [LARGE SCALE GENOMIC DNA]</scope>
    <source>
        <strain evidence="3">GED7749B</strain>
    </source>
</reference>
<feature type="region of interest" description="Disordered" evidence="1">
    <location>
        <begin position="1"/>
        <end position="41"/>
    </location>
</feature>
<dbReference type="EMBL" id="LRPN01000078">
    <property type="protein sequence ID" value="KWZ81154.1"/>
    <property type="molecule type" value="Genomic_DNA"/>
</dbReference>
<dbReference type="Proteomes" id="UP000070376">
    <property type="component" value="Unassembled WGS sequence"/>
</dbReference>
<name>A0A133KNK1_HEYCO</name>
<proteinExistence type="predicted"/>
<dbReference type="PATRIC" id="fig|1398.22.peg.2095"/>
<accession>A0A133KNK1</accession>
<feature type="compositionally biased region" description="Basic and acidic residues" evidence="1">
    <location>
        <begin position="1"/>
        <end position="12"/>
    </location>
</feature>
<dbReference type="AlphaFoldDB" id="A0A133KNK1"/>
<protein>
    <submittedName>
        <fullName evidence="2">Uncharacterized protein</fullName>
    </submittedName>
</protein>
<comment type="caution">
    <text evidence="2">The sequence shown here is derived from an EMBL/GenBank/DDBJ whole genome shotgun (WGS) entry which is preliminary data.</text>
</comment>
<gene>
    <name evidence="2" type="ORF">HMPREF3213_02090</name>
</gene>
<feature type="compositionally biased region" description="Basic and acidic residues" evidence="1">
    <location>
        <begin position="22"/>
        <end position="34"/>
    </location>
</feature>
<evidence type="ECO:0000313" key="3">
    <source>
        <dbReference type="Proteomes" id="UP000070376"/>
    </source>
</evidence>
<organism evidence="2 3">
    <name type="scientific">Heyndrickxia coagulans</name>
    <name type="common">Weizmannia coagulans</name>
    <dbReference type="NCBI Taxonomy" id="1398"/>
    <lineage>
        <taxon>Bacteria</taxon>
        <taxon>Bacillati</taxon>
        <taxon>Bacillota</taxon>
        <taxon>Bacilli</taxon>
        <taxon>Bacillales</taxon>
        <taxon>Bacillaceae</taxon>
        <taxon>Heyndrickxia</taxon>
    </lineage>
</organism>
<sequence length="41" mass="4747">MSFIRAMKDKTRAGKQQNVLHQVDERQNMSREPAKCPSSRS</sequence>
<evidence type="ECO:0000313" key="2">
    <source>
        <dbReference type="EMBL" id="KWZ81154.1"/>
    </source>
</evidence>
<evidence type="ECO:0000256" key="1">
    <source>
        <dbReference type="SAM" id="MobiDB-lite"/>
    </source>
</evidence>